<evidence type="ECO:0000256" key="10">
    <source>
        <dbReference type="ARBA" id="ARBA00023128"/>
    </source>
</evidence>
<evidence type="ECO:0000256" key="5">
    <source>
        <dbReference type="ARBA" id="ARBA00022660"/>
    </source>
</evidence>
<keyword evidence="10" id="KW-0496">Mitochondrion</keyword>
<dbReference type="Pfam" id="PF08122">
    <property type="entry name" value="NDUF_B12"/>
    <property type="match status" value="1"/>
</dbReference>
<keyword evidence="11" id="KW-0472">Membrane</keyword>
<evidence type="ECO:0000256" key="11">
    <source>
        <dbReference type="ARBA" id="ARBA00023136"/>
    </source>
</evidence>
<accession>Q5BQW1</accession>
<sequence>MKTDWKCPDWKSYTLDHPALQEHVKKLAKLGLRDPWIRNYAWRYSPKIYKSRPEWFRGIYFKRLPHGIFLGIVASFCINKFDQWRKGEFSLKQL</sequence>
<dbReference type="EMBL" id="AY915854">
    <property type="protein sequence ID" value="AAX31075.1"/>
    <property type="molecule type" value="mRNA"/>
</dbReference>
<dbReference type="AlphaFoldDB" id="Q5BQW1"/>
<dbReference type="GO" id="GO:0022900">
    <property type="term" value="P:electron transport chain"/>
    <property type="evidence" value="ECO:0007669"/>
    <property type="project" value="InterPro"/>
</dbReference>
<keyword evidence="7" id="KW-0999">Mitochondrion inner membrane</keyword>
<comment type="similarity">
    <text evidence="3">Belongs to the complex I NDUFB3 subunit family.</text>
</comment>
<keyword evidence="8" id="KW-0249">Electron transport</keyword>
<evidence type="ECO:0000256" key="4">
    <source>
        <dbReference type="ARBA" id="ARBA00022448"/>
    </source>
</evidence>
<dbReference type="InterPro" id="IPR012576">
    <property type="entry name" value="NDUFB3"/>
</dbReference>
<keyword evidence="4" id="KW-0813">Transport</keyword>
<evidence type="ECO:0000313" key="12">
    <source>
        <dbReference type="EMBL" id="AAX31075.1"/>
    </source>
</evidence>
<evidence type="ECO:0000256" key="2">
    <source>
        <dbReference type="ARBA" id="ARBA00004298"/>
    </source>
</evidence>
<comment type="function">
    <text evidence="1">Accessory subunit of the mitochondrial membrane respiratory chain NADH dehydrogenase (Complex I), that is believed not to be involved in catalysis. Complex I functions in the transfer of electrons from NADH to the respiratory chain. The immediate electron acceptor for the enzyme is believed to be ubiquinone.</text>
</comment>
<evidence type="ECO:0000256" key="8">
    <source>
        <dbReference type="ARBA" id="ARBA00022982"/>
    </source>
</evidence>
<dbReference type="GO" id="GO:0005743">
    <property type="term" value="C:mitochondrial inner membrane"/>
    <property type="evidence" value="ECO:0007669"/>
    <property type="project" value="UniProtKB-SubCell"/>
</dbReference>
<proteinExistence type="evidence at transcript level"/>
<reference evidence="12" key="2">
    <citation type="journal article" date="2006" name="PLoS Pathog.">
        <title>New perspectives on host-parasite interplay by comparative transcriptomic and proteomic analyses of Schistosoma japonicum.</title>
        <authorList>
            <person name="Liu F."/>
            <person name="Lu J."/>
            <person name="Hu W."/>
            <person name="Wang S.Y."/>
            <person name="Cui S.J."/>
            <person name="Chi M."/>
            <person name="Yan Q."/>
            <person name="Wang X.R."/>
            <person name="Song H.D."/>
            <person name="Xu X.N."/>
            <person name="Wang J.J."/>
            <person name="Zhang X.L."/>
            <person name="Zhang X."/>
            <person name="Wang Z.Q."/>
            <person name="Xue C.L."/>
            <person name="Brindley P.J."/>
            <person name="McManus D.P."/>
            <person name="Yang P.Y."/>
            <person name="Feng Z."/>
            <person name="Chen Z."/>
            <person name="Han Z.G."/>
        </authorList>
    </citation>
    <scope>NUCLEOTIDE SEQUENCE</scope>
</reference>
<keyword evidence="5" id="KW-0679">Respiratory chain</keyword>
<reference evidence="12" key="1">
    <citation type="submission" date="2005-01" db="EMBL/GenBank/DDBJ databases">
        <authorList>
            <person name="Han Z."/>
        </authorList>
    </citation>
    <scope>NUCLEOTIDE SEQUENCE</scope>
</reference>
<name>Q5BQW1_SCHJA</name>
<evidence type="ECO:0000256" key="3">
    <source>
        <dbReference type="ARBA" id="ARBA00005667"/>
    </source>
</evidence>
<evidence type="ECO:0000256" key="9">
    <source>
        <dbReference type="ARBA" id="ARBA00022989"/>
    </source>
</evidence>
<organism evidence="12">
    <name type="scientific">Schistosoma japonicum</name>
    <name type="common">Blood fluke</name>
    <dbReference type="NCBI Taxonomy" id="6182"/>
    <lineage>
        <taxon>Eukaryota</taxon>
        <taxon>Metazoa</taxon>
        <taxon>Spiralia</taxon>
        <taxon>Lophotrochozoa</taxon>
        <taxon>Platyhelminthes</taxon>
        <taxon>Trematoda</taxon>
        <taxon>Digenea</taxon>
        <taxon>Strigeidida</taxon>
        <taxon>Schistosomatoidea</taxon>
        <taxon>Schistosomatidae</taxon>
        <taxon>Schistosoma</taxon>
    </lineage>
</organism>
<keyword evidence="6" id="KW-0812">Transmembrane</keyword>
<evidence type="ECO:0000256" key="6">
    <source>
        <dbReference type="ARBA" id="ARBA00022692"/>
    </source>
</evidence>
<evidence type="ECO:0000256" key="7">
    <source>
        <dbReference type="ARBA" id="ARBA00022792"/>
    </source>
</evidence>
<comment type="subcellular location">
    <subcellularLocation>
        <location evidence="2">Mitochondrion inner membrane</location>
        <topology evidence="2">Single-pass membrane protein</topology>
        <orientation evidence="2">Matrix side</orientation>
    </subcellularLocation>
</comment>
<protein>
    <submittedName>
        <fullName evidence="12">SJCHGC09788 protein</fullName>
    </submittedName>
</protein>
<keyword evidence="9" id="KW-1133">Transmembrane helix</keyword>
<evidence type="ECO:0000256" key="1">
    <source>
        <dbReference type="ARBA" id="ARBA00003195"/>
    </source>
</evidence>